<sequence length="201" mass="21235">MFRLTILVCALSLVVARPISFEFIGSGFKHVSGKPDLTFSTGGSRFDLPGISSCGEMVGQPCDPVSPQAVTPLAPQGCDQGSDQSCGSSPQQTPPQQAPPAEIPPQQASPIPQDCDQGNGQYCGSSPQQTPPQQASPTPQGCDQGNSQSCSGPTYFNFSNGQSKEIKASSYKETTLYYNHKDAQCMSKSASSSTQLNYQKN</sequence>
<protein>
    <submittedName>
        <fullName evidence="1">Uncharacterized protein</fullName>
    </submittedName>
</protein>
<name>A0ACC1M6B5_9FUNG</name>
<evidence type="ECO:0000313" key="1">
    <source>
        <dbReference type="EMBL" id="KAJ2897364.1"/>
    </source>
</evidence>
<organism evidence="1 2">
    <name type="scientific">Coemansia aciculifera</name>
    <dbReference type="NCBI Taxonomy" id="417176"/>
    <lineage>
        <taxon>Eukaryota</taxon>
        <taxon>Fungi</taxon>
        <taxon>Fungi incertae sedis</taxon>
        <taxon>Zoopagomycota</taxon>
        <taxon>Kickxellomycotina</taxon>
        <taxon>Kickxellomycetes</taxon>
        <taxon>Kickxellales</taxon>
        <taxon>Kickxellaceae</taxon>
        <taxon>Coemansia</taxon>
    </lineage>
</organism>
<accession>A0ACC1M6B5</accession>
<comment type="caution">
    <text evidence="1">The sequence shown here is derived from an EMBL/GenBank/DDBJ whole genome shotgun (WGS) entry which is preliminary data.</text>
</comment>
<reference evidence="1" key="1">
    <citation type="submission" date="2022-07" db="EMBL/GenBank/DDBJ databases">
        <title>Phylogenomic reconstructions and comparative analyses of Kickxellomycotina fungi.</title>
        <authorList>
            <person name="Reynolds N.K."/>
            <person name="Stajich J.E."/>
            <person name="Barry K."/>
            <person name="Grigoriev I.V."/>
            <person name="Crous P."/>
            <person name="Smith M.E."/>
        </authorList>
    </citation>
    <scope>NUCLEOTIDE SEQUENCE</scope>
    <source>
        <strain evidence="1">CBS 190363</strain>
    </source>
</reference>
<gene>
    <name evidence="1" type="ORF">IWW38_001748</name>
</gene>
<dbReference type="EMBL" id="JANBVB010000124">
    <property type="protein sequence ID" value="KAJ2897364.1"/>
    <property type="molecule type" value="Genomic_DNA"/>
</dbReference>
<proteinExistence type="predicted"/>
<evidence type="ECO:0000313" key="2">
    <source>
        <dbReference type="Proteomes" id="UP001139981"/>
    </source>
</evidence>
<dbReference type="Proteomes" id="UP001139981">
    <property type="component" value="Unassembled WGS sequence"/>
</dbReference>
<keyword evidence="2" id="KW-1185">Reference proteome</keyword>